<evidence type="ECO:0000313" key="2">
    <source>
        <dbReference type="EMBL" id="EFS20688.1"/>
    </source>
</evidence>
<dbReference type="InterPro" id="IPR044925">
    <property type="entry name" value="His-Me_finger_sf"/>
</dbReference>
<feature type="domain" description="HNH nuclease" evidence="1">
    <location>
        <begin position="124"/>
        <end position="163"/>
    </location>
</feature>
<dbReference type="SUPFAM" id="SSF54060">
    <property type="entry name" value="His-Me finger endonucleases"/>
    <property type="match status" value="1"/>
</dbReference>
<sequence>MAHKYTEEERQFIIENAKGITTFQLTELFNIKFQSDLKRSQIRAFLKNNGIRNEICSQFTKGCIPYNKGTKSICKANRCSFKKGHIPVNYKPVGYERVDEDGYVLIKVQDKGTWPERWRPKGSVMWEKYHKKKVPKGYVVIFADQNKLNFAKENLIVISRNELLVMNRKKRFSENSDITKVNINISKLDIKIMEKRKK</sequence>
<dbReference type="InterPro" id="IPR003615">
    <property type="entry name" value="HNH_nuc"/>
</dbReference>
<dbReference type="OrthoDB" id="6638408at2"/>
<reference evidence="2 3" key="1">
    <citation type="submission" date="2009-02" db="EMBL/GenBank/DDBJ databases">
        <title>The Genome Sequence of Fusobacterium sp. 3_1_5R.</title>
        <authorList>
            <consortium name="The Broad Institute Genome Sequencing Platform"/>
            <person name="Ward D."/>
            <person name="Young S.K."/>
            <person name="Kodira C.D."/>
            <person name="Zeng Q."/>
            <person name="Koehrsen M."/>
            <person name="Alvarado L."/>
            <person name="Berlin A."/>
            <person name="Borenstein D."/>
            <person name="Chen Z."/>
            <person name="Engels R."/>
            <person name="Freedman E."/>
            <person name="Gellesch M."/>
            <person name="Goldberg J."/>
            <person name="Griggs A."/>
            <person name="Gujja S."/>
            <person name="Heiman D."/>
            <person name="Hepburn T."/>
            <person name="Howarth C."/>
            <person name="Jen D."/>
            <person name="Larson L."/>
            <person name="Lewis B."/>
            <person name="Mehta T."/>
            <person name="Park D."/>
            <person name="Pearson M."/>
            <person name="Roberts A."/>
            <person name="Saif S."/>
            <person name="Shea T."/>
            <person name="Shenoy N."/>
            <person name="Sisk P."/>
            <person name="Stolte C."/>
            <person name="Sykes S."/>
            <person name="Walk T."/>
            <person name="White J."/>
            <person name="Yandava C."/>
            <person name="Allen-Vercoe E."/>
            <person name="Strauss J."/>
            <person name="Ambrose C."/>
            <person name="Lander E."/>
            <person name="Nusbaum C."/>
            <person name="Galagan J."/>
            <person name="Birren B."/>
        </authorList>
    </citation>
    <scope>NUCLEOTIDE SEQUENCE [LARGE SCALE GENOMIC DNA]</scope>
    <source>
        <strain evidence="2 3">3_1_5R</strain>
    </source>
</reference>
<evidence type="ECO:0000259" key="1">
    <source>
        <dbReference type="Pfam" id="PF13392"/>
    </source>
</evidence>
<evidence type="ECO:0000313" key="3">
    <source>
        <dbReference type="Proteomes" id="UP000002975"/>
    </source>
</evidence>
<dbReference type="AlphaFoldDB" id="E5BF07"/>
<organism evidence="2 3">
    <name type="scientific">Fusobacterium gonidiaformans 3-1-5R</name>
    <dbReference type="NCBI Taxonomy" id="469605"/>
    <lineage>
        <taxon>Bacteria</taxon>
        <taxon>Fusobacteriati</taxon>
        <taxon>Fusobacteriota</taxon>
        <taxon>Fusobacteriia</taxon>
        <taxon>Fusobacteriales</taxon>
        <taxon>Fusobacteriaceae</taxon>
        <taxon>Fusobacterium</taxon>
    </lineage>
</organism>
<name>E5BF07_9FUSO</name>
<keyword evidence="3" id="KW-1185">Reference proteome</keyword>
<dbReference type="Proteomes" id="UP000002975">
    <property type="component" value="Unassembled WGS sequence"/>
</dbReference>
<dbReference type="BioCyc" id="FSP469605-HMP:GTSP-187-MONOMER"/>
<dbReference type="Pfam" id="PF13392">
    <property type="entry name" value="HNH_3"/>
    <property type="match status" value="1"/>
</dbReference>
<dbReference type="EMBL" id="GG657971">
    <property type="protein sequence ID" value="EFS20688.1"/>
    <property type="molecule type" value="Genomic_DNA"/>
</dbReference>
<accession>E5BF07</accession>
<gene>
    <name evidence="2" type="ORF">FSBG_00185</name>
</gene>
<dbReference type="RefSeq" id="WP_008800767.1">
    <property type="nucleotide sequence ID" value="NZ_GG657971.1"/>
</dbReference>
<dbReference type="HOGENOM" id="CLU_086933_0_0_0"/>
<proteinExistence type="predicted"/>
<protein>
    <recommendedName>
        <fullName evidence="1">HNH nuclease domain-containing protein</fullName>
    </recommendedName>
</protein>